<reference evidence="1" key="1">
    <citation type="submission" date="2022-07" db="EMBL/GenBank/DDBJ databases">
        <title>Genome sequencing of Photobacterium atrarenae GJH2-4.</title>
        <authorList>
            <person name="Park S.-J."/>
        </authorList>
    </citation>
    <scope>NUCLEOTIDE SEQUENCE</scope>
    <source>
        <strain evidence="1">GJH2-4</strain>
    </source>
</reference>
<dbReference type="EMBL" id="CP101510">
    <property type="protein sequence ID" value="UTV30975.1"/>
    <property type="molecule type" value="Genomic_DNA"/>
</dbReference>
<protein>
    <submittedName>
        <fullName evidence="1">Uncharacterized protein</fullName>
    </submittedName>
</protein>
<proteinExistence type="predicted"/>
<evidence type="ECO:0000313" key="1">
    <source>
        <dbReference type="EMBL" id="UTV30975.1"/>
    </source>
</evidence>
<dbReference type="RefSeq" id="WP_255392340.1">
    <property type="nucleotide sequence ID" value="NZ_CP101510.1"/>
</dbReference>
<dbReference type="Proteomes" id="UP001057998">
    <property type="component" value="Chromosome 3"/>
</dbReference>
<evidence type="ECO:0000313" key="2">
    <source>
        <dbReference type="Proteomes" id="UP001057998"/>
    </source>
</evidence>
<organism evidence="1 2">
    <name type="scientific">Photobacterium atrarenae</name>
    <dbReference type="NCBI Taxonomy" id="865757"/>
    <lineage>
        <taxon>Bacteria</taxon>
        <taxon>Pseudomonadati</taxon>
        <taxon>Pseudomonadota</taxon>
        <taxon>Gammaproteobacteria</taxon>
        <taxon>Vibrionales</taxon>
        <taxon>Vibrionaceae</taxon>
        <taxon>Photobacterium</taxon>
    </lineage>
</organism>
<keyword evidence="2" id="KW-1185">Reference proteome</keyword>
<sequence length="95" mass="10824">MISKTVWQDKKLAVQFHEESNSIAIRFDVGKLVCDKSELQLVRYHYHAQDSESVILVVLKSNSSGYSHAHFYTQPEDLTRLSLILGISVEEIDMG</sequence>
<name>A0ABY5GPE9_9GAMM</name>
<gene>
    <name evidence="1" type="ORF">NNL38_24520</name>
</gene>
<accession>A0ABY5GPE9</accession>